<evidence type="ECO:0000313" key="2">
    <source>
        <dbReference type="EMBL" id="QJB04385.1"/>
    </source>
</evidence>
<gene>
    <name evidence="1" type="ORF">MM171A00920_0013</name>
    <name evidence="2" type="ORF">MM171B00326_0020</name>
</gene>
<organism evidence="2">
    <name type="scientific">viral metagenome</name>
    <dbReference type="NCBI Taxonomy" id="1070528"/>
    <lineage>
        <taxon>unclassified sequences</taxon>
        <taxon>metagenomes</taxon>
        <taxon>organismal metagenomes</taxon>
    </lineage>
</organism>
<name>A0A6M3MFU5_9ZZZZ</name>
<dbReference type="AlphaFoldDB" id="A0A6M3MFU5"/>
<dbReference type="EMBL" id="MT143663">
    <property type="protein sequence ID" value="QJA99695.1"/>
    <property type="molecule type" value="Genomic_DNA"/>
</dbReference>
<proteinExistence type="predicted"/>
<sequence>MNITVISRWYNEEFLAPFFLNHYSFADEILIMLDNTTTDRSAEIISRYPNARFEYFYHGGVIDDGLMAIMMSDLVAGLKSDWVIYVDADEFVFSFDYSDGIKLADPREILNQANGNLINVWFWWVYRHKTDIDLDPSKPAIYQRRHGGEYTLSGQQNDRFVKPCIVKPETRIRWTPGTHGYEKSNKIQISNTLFNGVHWQLVDVENAVDRMINGREKRLSTNNLKHGWGVRNLTEEMIRTECIKHLTDPKIF</sequence>
<dbReference type="GO" id="GO:0016740">
    <property type="term" value="F:transferase activity"/>
    <property type="evidence" value="ECO:0007669"/>
    <property type="project" value="UniProtKB-KW"/>
</dbReference>
<dbReference type="Pfam" id="PF13704">
    <property type="entry name" value="Glyco_tranf_2_4"/>
    <property type="match status" value="1"/>
</dbReference>
<accession>A0A6M3MFU5</accession>
<dbReference type="InterPro" id="IPR029044">
    <property type="entry name" value="Nucleotide-diphossugar_trans"/>
</dbReference>
<dbReference type="SUPFAM" id="SSF53448">
    <property type="entry name" value="Nucleotide-diphospho-sugar transferases"/>
    <property type="match status" value="1"/>
</dbReference>
<reference evidence="2" key="1">
    <citation type="submission" date="2020-03" db="EMBL/GenBank/DDBJ databases">
        <title>The deep terrestrial virosphere.</title>
        <authorList>
            <person name="Holmfeldt K."/>
            <person name="Nilsson E."/>
            <person name="Simone D."/>
            <person name="Lopez-Fernandez M."/>
            <person name="Wu X."/>
            <person name="de Brujin I."/>
            <person name="Lundin D."/>
            <person name="Andersson A."/>
            <person name="Bertilsson S."/>
            <person name="Dopson M."/>
        </authorList>
    </citation>
    <scope>NUCLEOTIDE SEQUENCE</scope>
    <source>
        <strain evidence="1">MM171A00920</strain>
        <strain evidence="2">MM171B00326</strain>
    </source>
</reference>
<keyword evidence="2" id="KW-0808">Transferase</keyword>
<protein>
    <submittedName>
        <fullName evidence="2">Putative glycosyltransferase</fullName>
    </submittedName>
</protein>
<dbReference type="EMBL" id="MT143881">
    <property type="protein sequence ID" value="QJB04385.1"/>
    <property type="molecule type" value="Genomic_DNA"/>
</dbReference>
<evidence type="ECO:0000313" key="1">
    <source>
        <dbReference type="EMBL" id="QJA99695.1"/>
    </source>
</evidence>